<sequence length="354" mass="38369">MGDDTRFELTDTRKRPVFAGTPLSGLFKWLLLSGNRWYVALALAGGFFLLTMGVGLYGPVSVSRFVGRGVSPSAALIELLKSIVSIVTIILSINQLVLSPKFGSVGDQRDALQDSMQLRERAERVIDARVSALSPAAFLHDALDAVAERADELTDPPVDAVNEPDRDALRRDLTSYAADVRDDAESIRDELADAEFGGFEAIPAAIRFDVSRKVQQARLLRRTHADAIDAETDGRLDGLVERLELFAVAREFFKTTFIGSEYIAFSRGLLFVSVPSLLVALYAMLIYDPGAFAGTTLGVDDGLWFVTAAFTVSLLPLAVLVSFVARLATLSQSTLFVGPFAAGAADRRERSDGD</sequence>
<dbReference type="RefSeq" id="WP_267622043.1">
    <property type="nucleotide sequence ID" value="NZ_JAODIW010000006.1"/>
</dbReference>
<keyword evidence="3" id="KW-1185">Reference proteome</keyword>
<proteinExistence type="predicted"/>
<accession>A0ABD5PB19</accession>
<evidence type="ECO:0000256" key="1">
    <source>
        <dbReference type="SAM" id="Phobius"/>
    </source>
</evidence>
<feature type="transmembrane region" description="Helical" evidence="1">
    <location>
        <begin position="268"/>
        <end position="287"/>
    </location>
</feature>
<dbReference type="EMBL" id="JBHSDS010000003">
    <property type="protein sequence ID" value="MFC4357649.1"/>
    <property type="molecule type" value="Genomic_DNA"/>
</dbReference>
<feature type="transmembrane region" description="Helical" evidence="1">
    <location>
        <begin position="79"/>
        <end position="98"/>
    </location>
</feature>
<dbReference type="Proteomes" id="UP001595921">
    <property type="component" value="Unassembled WGS sequence"/>
</dbReference>
<evidence type="ECO:0000313" key="3">
    <source>
        <dbReference type="Proteomes" id="UP001595921"/>
    </source>
</evidence>
<gene>
    <name evidence="2" type="ORF">ACFO0N_06765</name>
</gene>
<keyword evidence="1" id="KW-1133">Transmembrane helix</keyword>
<comment type="caution">
    <text evidence="2">The sequence shown here is derived from an EMBL/GenBank/DDBJ whole genome shotgun (WGS) entry which is preliminary data.</text>
</comment>
<dbReference type="AlphaFoldDB" id="A0ABD5PB19"/>
<name>A0ABD5PB19_9EURY</name>
<dbReference type="Pfam" id="PF25927">
    <property type="entry name" value="DUF7972"/>
    <property type="match status" value="1"/>
</dbReference>
<feature type="transmembrane region" description="Helical" evidence="1">
    <location>
        <begin position="37"/>
        <end position="59"/>
    </location>
</feature>
<keyword evidence="1" id="KW-0812">Transmembrane</keyword>
<protein>
    <submittedName>
        <fullName evidence="2">Uncharacterized protein</fullName>
    </submittedName>
</protein>
<organism evidence="2 3">
    <name type="scientific">Halobium salinum</name>
    <dbReference type="NCBI Taxonomy" id="1364940"/>
    <lineage>
        <taxon>Archaea</taxon>
        <taxon>Methanobacteriati</taxon>
        <taxon>Methanobacteriota</taxon>
        <taxon>Stenosarchaea group</taxon>
        <taxon>Halobacteria</taxon>
        <taxon>Halobacteriales</taxon>
        <taxon>Haloferacaceae</taxon>
        <taxon>Halobium</taxon>
    </lineage>
</organism>
<reference evidence="2 3" key="1">
    <citation type="journal article" date="2019" name="Int. J. Syst. Evol. Microbiol.">
        <title>The Global Catalogue of Microorganisms (GCM) 10K type strain sequencing project: providing services to taxonomists for standard genome sequencing and annotation.</title>
        <authorList>
            <consortium name="The Broad Institute Genomics Platform"/>
            <consortium name="The Broad Institute Genome Sequencing Center for Infectious Disease"/>
            <person name="Wu L."/>
            <person name="Ma J."/>
        </authorList>
    </citation>
    <scope>NUCLEOTIDE SEQUENCE [LARGE SCALE GENOMIC DNA]</scope>
    <source>
        <strain evidence="2 3">CGMCC 1.12553</strain>
    </source>
</reference>
<feature type="transmembrane region" description="Helical" evidence="1">
    <location>
        <begin position="302"/>
        <end position="325"/>
    </location>
</feature>
<evidence type="ECO:0000313" key="2">
    <source>
        <dbReference type="EMBL" id="MFC4357649.1"/>
    </source>
</evidence>
<dbReference type="InterPro" id="IPR058278">
    <property type="entry name" value="DUF7972"/>
</dbReference>
<keyword evidence="1" id="KW-0472">Membrane</keyword>